<comment type="caution">
    <text evidence="1">The sequence shown here is derived from an EMBL/GenBank/DDBJ whole genome shotgun (WGS) entry which is preliminary data.</text>
</comment>
<name>A0A1D1VJJ7_RAMVA</name>
<keyword evidence="2" id="KW-1185">Reference proteome</keyword>
<gene>
    <name evidence="1" type="primary">RvY_11147</name>
    <name evidence="1" type="synonym">RvY_11147.2</name>
    <name evidence="1" type="ORF">RvY_11147-2</name>
</gene>
<proteinExistence type="predicted"/>
<dbReference type="AlphaFoldDB" id="A0A1D1VJJ7"/>
<reference evidence="1 2" key="1">
    <citation type="journal article" date="2016" name="Nat. Commun.">
        <title>Extremotolerant tardigrade genome and improved radiotolerance of human cultured cells by tardigrade-unique protein.</title>
        <authorList>
            <person name="Hashimoto T."/>
            <person name="Horikawa D.D."/>
            <person name="Saito Y."/>
            <person name="Kuwahara H."/>
            <person name="Kozuka-Hata H."/>
            <person name="Shin-I T."/>
            <person name="Minakuchi Y."/>
            <person name="Ohishi K."/>
            <person name="Motoyama A."/>
            <person name="Aizu T."/>
            <person name="Enomoto A."/>
            <person name="Kondo K."/>
            <person name="Tanaka S."/>
            <person name="Hara Y."/>
            <person name="Koshikawa S."/>
            <person name="Sagara H."/>
            <person name="Miura T."/>
            <person name="Yokobori S."/>
            <person name="Miyagawa K."/>
            <person name="Suzuki Y."/>
            <person name="Kubo T."/>
            <person name="Oyama M."/>
            <person name="Kohara Y."/>
            <person name="Fujiyama A."/>
            <person name="Arakawa K."/>
            <person name="Katayama T."/>
            <person name="Toyoda A."/>
            <person name="Kunieda T."/>
        </authorList>
    </citation>
    <scope>NUCLEOTIDE SEQUENCE [LARGE SCALE GENOMIC DNA]</scope>
    <source>
        <strain evidence="1 2">YOKOZUNA-1</strain>
    </source>
</reference>
<dbReference type="EMBL" id="BDGG01000006">
    <property type="protein sequence ID" value="GAV00273.1"/>
    <property type="molecule type" value="Genomic_DNA"/>
</dbReference>
<protein>
    <submittedName>
        <fullName evidence="1">Uncharacterized protein</fullName>
    </submittedName>
</protein>
<evidence type="ECO:0000313" key="1">
    <source>
        <dbReference type="EMBL" id="GAV00273.1"/>
    </source>
</evidence>
<evidence type="ECO:0000313" key="2">
    <source>
        <dbReference type="Proteomes" id="UP000186922"/>
    </source>
</evidence>
<sequence>MHFPVPEYSQLDNNLRCFLVVSFVSGNLPVRDAEGKSFQSARNGHRGGFQGLEFVYHHLHHSKLLRTAGPHQTHLLIRCQASRLYLLRVGDTQKDTEGTSTNCPDIRHA</sequence>
<dbReference type="Proteomes" id="UP000186922">
    <property type="component" value="Unassembled WGS sequence"/>
</dbReference>
<accession>A0A1D1VJJ7</accession>
<organism evidence="1 2">
    <name type="scientific">Ramazzottius varieornatus</name>
    <name type="common">Water bear</name>
    <name type="synonym">Tardigrade</name>
    <dbReference type="NCBI Taxonomy" id="947166"/>
    <lineage>
        <taxon>Eukaryota</taxon>
        <taxon>Metazoa</taxon>
        <taxon>Ecdysozoa</taxon>
        <taxon>Tardigrada</taxon>
        <taxon>Eutardigrada</taxon>
        <taxon>Parachela</taxon>
        <taxon>Hypsibioidea</taxon>
        <taxon>Ramazzottiidae</taxon>
        <taxon>Ramazzottius</taxon>
    </lineage>
</organism>